<accession>A0A6J7F4T9</accession>
<reference evidence="1" key="1">
    <citation type="submission" date="2020-05" db="EMBL/GenBank/DDBJ databases">
        <authorList>
            <person name="Chiriac C."/>
            <person name="Salcher M."/>
            <person name="Ghai R."/>
            <person name="Kavagutti S V."/>
        </authorList>
    </citation>
    <scope>NUCLEOTIDE SEQUENCE</scope>
</reference>
<dbReference type="EMBL" id="CAFBMB010000017">
    <property type="protein sequence ID" value="CAB4891312.1"/>
    <property type="molecule type" value="Genomic_DNA"/>
</dbReference>
<dbReference type="AlphaFoldDB" id="A0A6J7F4T9"/>
<dbReference type="GO" id="GO:0006355">
    <property type="term" value="P:regulation of DNA-templated transcription"/>
    <property type="evidence" value="ECO:0007669"/>
    <property type="project" value="InterPro"/>
</dbReference>
<organism evidence="1">
    <name type="scientific">freshwater metagenome</name>
    <dbReference type="NCBI Taxonomy" id="449393"/>
    <lineage>
        <taxon>unclassified sequences</taxon>
        <taxon>metagenomes</taxon>
        <taxon>ecological metagenomes</taxon>
    </lineage>
</organism>
<gene>
    <name evidence="1" type="ORF">UFOPK3516_00393</name>
</gene>
<protein>
    <submittedName>
        <fullName evidence="1">Unannotated protein</fullName>
    </submittedName>
</protein>
<proteinExistence type="predicted"/>
<evidence type="ECO:0000313" key="1">
    <source>
        <dbReference type="EMBL" id="CAB4891312.1"/>
    </source>
</evidence>
<name>A0A6J7F4T9_9ZZZZ</name>
<sequence length="68" mass="7746">MAMTLRLTQQQDATLTRLAQDQGISKQEAVTRAIDEFLERRLHKADVKKAIAEVLKEHGDLLDELSRT</sequence>